<accession>A0A9P8Y0H6</accession>
<dbReference type="AlphaFoldDB" id="A0A9P8Y0H6"/>
<comment type="caution">
    <text evidence="1">The sequence shown here is derived from an EMBL/GenBank/DDBJ whole genome shotgun (WGS) entry which is preliminary data.</text>
</comment>
<sequence>MPESFEAFLLTCRTLHDCAKPLVPLYKSRRAAYSTLEVDARTDRRGILLCLDRIAQNPDVARYATTANLSFVATTTKACRPSRALRQTTPFLEFDRLKDDHEALCDIEMLIERSPCLRAAGIDTNAWGRQMLDPIFDVPQDQCDCSFESIQSQVFILSMLKNIRTLRIEVGRTLAATAEPNGPQAAVLAAIKAAQAQNPFDAPLGQLKTLLSFPPVDYDTWKHFEAMRLFLTIPTLTEVYASSFLALEGRSQTIFSWPQAMPVHHNLRRIELAASCFDDIGLAPLLAGTPALETFKFGYAIKHHGQGYDYNPAEMFETLREHVGGHLKHLAMTLEPHFFGTIVNGVVDLHGFTSLESLEIDYRMFYGPSIESGERNGSTDPTLPKDGRGAIWTPSNIPPLTEILPPQLQKLEVFLGESPSAGSGDRFDQDASLRALFSIPDIDDLSSLTTSSVEASPATATAAAREGPFASLPAASCTIRCVNRTLTAERPGDVFDLRQGWTKPDQIRTYLEAGGVTVHVNSPEDPTWVCEMKERFKIETW</sequence>
<reference evidence="1" key="1">
    <citation type="journal article" date="2021" name="Nat. Commun.">
        <title>Genetic determinants of endophytism in the Arabidopsis root mycobiome.</title>
        <authorList>
            <person name="Mesny F."/>
            <person name="Miyauchi S."/>
            <person name="Thiergart T."/>
            <person name="Pickel B."/>
            <person name="Atanasova L."/>
            <person name="Karlsson M."/>
            <person name="Huettel B."/>
            <person name="Barry K.W."/>
            <person name="Haridas S."/>
            <person name="Chen C."/>
            <person name="Bauer D."/>
            <person name="Andreopoulos W."/>
            <person name="Pangilinan J."/>
            <person name="LaButti K."/>
            <person name="Riley R."/>
            <person name="Lipzen A."/>
            <person name="Clum A."/>
            <person name="Drula E."/>
            <person name="Henrissat B."/>
            <person name="Kohler A."/>
            <person name="Grigoriev I.V."/>
            <person name="Martin F.M."/>
            <person name="Hacquard S."/>
        </authorList>
    </citation>
    <scope>NUCLEOTIDE SEQUENCE</scope>
    <source>
        <strain evidence="1">MPI-CAGE-CH-0230</strain>
    </source>
</reference>
<dbReference type="Proteomes" id="UP000756346">
    <property type="component" value="Unassembled WGS sequence"/>
</dbReference>
<dbReference type="OrthoDB" id="5421601at2759"/>
<name>A0A9P8Y0H6_9PEZI</name>
<proteinExistence type="predicted"/>
<organism evidence="1 2">
    <name type="scientific">Microdochium trichocladiopsis</name>
    <dbReference type="NCBI Taxonomy" id="1682393"/>
    <lineage>
        <taxon>Eukaryota</taxon>
        <taxon>Fungi</taxon>
        <taxon>Dikarya</taxon>
        <taxon>Ascomycota</taxon>
        <taxon>Pezizomycotina</taxon>
        <taxon>Sordariomycetes</taxon>
        <taxon>Xylariomycetidae</taxon>
        <taxon>Xylariales</taxon>
        <taxon>Microdochiaceae</taxon>
        <taxon>Microdochium</taxon>
    </lineage>
</organism>
<evidence type="ECO:0000313" key="2">
    <source>
        <dbReference type="Proteomes" id="UP000756346"/>
    </source>
</evidence>
<dbReference type="EMBL" id="JAGTJQ010000008">
    <property type="protein sequence ID" value="KAH7025771.1"/>
    <property type="molecule type" value="Genomic_DNA"/>
</dbReference>
<evidence type="ECO:0000313" key="1">
    <source>
        <dbReference type="EMBL" id="KAH7025771.1"/>
    </source>
</evidence>
<dbReference type="RefSeq" id="XP_046008988.1">
    <property type="nucleotide sequence ID" value="XM_046154678.1"/>
</dbReference>
<protein>
    <submittedName>
        <fullName evidence="1">Uncharacterized protein</fullName>
    </submittedName>
</protein>
<gene>
    <name evidence="1" type="ORF">B0I36DRAFT_329097</name>
</gene>
<keyword evidence="2" id="KW-1185">Reference proteome</keyword>
<dbReference type="GeneID" id="70184224"/>